<accession>A0A151A9K6</accession>
<reference evidence="1 2" key="1">
    <citation type="submission" date="2016-02" db="EMBL/GenBank/DDBJ databases">
        <title>Genome sequence of Halalkalicoccus paucihalophilus DSM 24557.</title>
        <authorList>
            <person name="Poehlein A."/>
            <person name="Daniel R."/>
        </authorList>
    </citation>
    <scope>NUCLEOTIDE SEQUENCE [LARGE SCALE GENOMIC DNA]</scope>
    <source>
        <strain evidence="1 2">DSM 24557</strain>
    </source>
</reference>
<dbReference type="PATRIC" id="fig|1008153.3.peg.3946"/>
<protein>
    <submittedName>
        <fullName evidence="1">Uncharacterized protein</fullName>
    </submittedName>
</protein>
<organism evidence="1 2">
    <name type="scientific">Halalkalicoccus paucihalophilus</name>
    <dbReference type="NCBI Taxonomy" id="1008153"/>
    <lineage>
        <taxon>Archaea</taxon>
        <taxon>Methanobacteriati</taxon>
        <taxon>Methanobacteriota</taxon>
        <taxon>Stenosarchaea group</taxon>
        <taxon>Halobacteria</taxon>
        <taxon>Halobacteriales</taxon>
        <taxon>Halococcaceae</taxon>
        <taxon>Halalkalicoccus</taxon>
    </lineage>
</organism>
<keyword evidence="2" id="KW-1185">Reference proteome</keyword>
<dbReference type="Proteomes" id="UP000075321">
    <property type="component" value="Unassembled WGS sequence"/>
</dbReference>
<name>A0A151A9K6_9EURY</name>
<proteinExistence type="predicted"/>
<dbReference type="AlphaFoldDB" id="A0A151A9K6"/>
<evidence type="ECO:0000313" key="1">
    <source>
        <dbReference type="EMBL" id="KYH24240.1"/>
    </source>
</evidence>
<evidence type="ECO:0000313" key="2">
    <source>
        <dbReference type="Proteomes" id="UP000075321"/>
    </source>
</evidence>
<comment type="caution">
    <text evidence="1">The sequence shown here is derived from an EMBL/GenBank/DDBJ whole genome shotgun (WGS) entry which is preliminary data.</text>
</comment>
<gene>
    <name evidence="1" type="ORF">HAPAU_37110</name>
</gene>
<dbReference type="EMBL" id="LTAZ01000015">
    <property type="protein sequence ID" value="KYH24240.1"/>
    <property type="molecule type" value="Genomic_DNA"/>
</dbReference>
<sequence>MDEAKNETQMVVQKLWWARSLDTSLLGLL</sequence>